<dbReference type="PANTHER" id="PTHR22997:SF0">
    <property type="entry name" value="PIH1 DOMAIN-CONTAINING PROTEIN 1"/>
    <property type="match status" value="1"/>
</dbReference>
<gene>
    <name evidence="4" type="ORF">PISMIDRAFT_10996</name>
</gene>
<dbReference type="STRING" id="765257.A0A0C9Z2V2"/>
<dbReference type="EMBL" id="KN833727">
    <property type="protein sequence ID" value="KIK23361.1"/>
    <property type="molecule type" value="Genomic_DNA"/>
</dbReference>
<evidence type="ECO:0000256" key="2">
    <source>
        <dbReference type="SAM" id="MobiDB-lite"/>
    </source>
</evidence>
<dbReference type="InterPro" id="IPR012981">
    <property type="entry name" value="PIH1_N"/>
</dbReference>
<dbReference type="OrthoDB" id="5135119at2759"/>
<dbReference type="Pfam" id="PF08190">
    <property type="entry name" value="PIH1"/>
    <property type="match status" value="1"/>
</dbReference>
<name>A0A0C9Z2V2_9AGAM</name>
<organism evidence="4 5">
    <name type="scientific">Pisolithus microcarpus 441</name>
    <dbReference type="NCBI Taxonomy" id="765257"/>
    <lineage>
        <taxon>Eukaryota</taxon>
        <taxon>Fungi</taxon>
        <taxon>Dikarya</taxon>
        <taxon>Basidiomycota</taxon>
        <taxon>Agaricomycotina</taxon>
        <taxon>Agaricomycetes</taxon>
        <taxon>Agaricomycetidae</taxon>
        <taxon>Boletales</taxon>
        <taxon>Sclerodermatineae</taxon>
        <taxon>Pisolithaceae</taxon>
        <taxon>Pisolithus</taxon>
    </lineage>
</organism>
<reference evidence="5" key="2">
    <citation type="submission" date="2015-01" db="EMBL/GenBank/DDBJ databases">
        <title>Evolutionary Origins and Diversification of the Mycorrhizal Mutualists.</title>
        <authorList>
            <consortium name="DOE Joint Genome Institute"/>
            <consortium name="Mycorrhizal Genomics Consortium"/>
            <person name="Kohler A."/>
            <person name="Kuo A."/>
            <person name="Nagy L.G."/>
            <person name="Floudas D."/>
            <person name="Copeland A."/>
            <person name="Barry K.W."/>
            <person name="Cichocki N."/>
            <person name="Veneault-Fourrey C."/>
            <person name="LaButti K."/>
            <person name="Lindquist E.A."/>
            <person name="Lipzen A."/>
            <person name="Lundell T."/>
            <person name="Morin E."/>
            <person name="Murat C."/>
            <person name="Riley R."/>
            <person name="Ohm R."/>
            <person name="Sun H."/>
            <person name="Tunlid A."/>
            <person name="Henrissat B."/>
            <person name="Grigoriev I.V."/>
            <person name="Hibbett D.S."/>
            <person name="Martin F."/>
        </authorList>
    </citation>
    <scope>NUCLEOTIDE SEQUENCE [LARGE SCALE GENOMIC DNA]</scope>
    <source>
        <strain evidence="5">441</strain>
    </source>
</reference>
<feature type="region of interest" description="Disordered" evidence="2">
    <location>
        <begin position="225"/>
        <end position="245"/>
    </location>
</feature>
<accession>A0A0C9Z2V2</accession>
<keyword evidence="5" id="KW-1185">Reference proteome</keyword>
<reference evidence="4 5" key="1">
    <citation type="submission" date="2014-04" db="EMBL/GenBank/DDBJ databases">
        <authorList>
            <consortium name="DOE Joint Genome Institute"/>
            <person name="Kuo A."/>
            <person name="Kohler A."/>
            <person name="Costa M.D."/>
            <person name="Nagy L.G."/>
            <person name="Floudas D."/>
            <person name="Copeland A."/>
            <person name="Barry K.W."/>
            <person name="Cichocki N."/>
            <person name="Veneault-Fourrey C."/>
            <person name="LaButti K."/>
            <person name="Lindquist E.A."/>
            <person name="Lipzen A."/>
            <person name="Lundell T."/>
            <person name="Morin E."/>
            <person name="Murat C."/>
            <person name="Sun H."/>
            <person name="Tunlid A."/>
            <person name="Henrissat B."/>
            <person name="Grigoriev I.V."/>
            <person name="Hibbett D.S."/>
            <person name="Martin F."/>
            <person name="Nordberg H.P."/>
            <person name="Cantor M.N."/>
            <person name="Hua S.X."/>
        </authorList>
    </citation>
    <scope>NUCLEOTIDE SEQUENCE [LARGE SCALE GENOMIC DNA]</scope>
    <source>
        <strain evidence="4 5">441</strain>
    </source>
</reference>
<dbReference type="PANTHER" id="PTHR22997">
    <property type="entry name" value="PIH1 DOMAIN-CONTAINING PROTEIN 1"/>
    <property type="match status" value="1"/>
</dbReference>
<feature type="domain" description="PIH1 N-terminal" evidence="3">
    <location>
        <begin position="59"/>
        <end position="147"/>
    </location>
</feature>
<dbReference type="InterPro" id="IPR050734">
    <property type="entry name" value="PIH1/Kintoun_subfamily"/>
</dbReference>
<proteinExistence type="inferred from homology"/>
<dbReference type="HOGENOM" id="CLU_050239_0_0_1"/>
<protein>
    <submittedName>
        <fullName evidence="4">Unplaced genomic scaffold scaffold_43, whole genome shotgun sequence</fullName>
    </submittedName>
</protein>
<dbReference type="GO" id="GO:0005737">
    <property type="term" value="C:cytoplasm"/>
    <property type="evidence" value="ECO:0007669"/>
    <property type="project" value="TreeGrafter"/>
</dbReference>
<evidence type="ECO:0000313" key="5">
    <source>
        <dbReference type="Proteomes" id="UP000054018"/>
    </source>
</evidence>
<sequence>MATAAANKQVAVTLNPVPGFCVKTRATNDTVVHASITDGTDVSRDTQVNRGSHLIPVTKDLKIFVNIAWDSNVPPPPQGSEEAVQRAMRGLHIDESGPDSWFVPLVVSDARRDSDKAGKPAIVFDAVFNLSIKSRTSKDVDFKFFIIGAYASHTPSSLVTFFASELAFQRIEAQTTIILSRQIGTPNIAFKGKLQTRQVVVPSSLYPPSHPKHCVPTKLIQEIPSHPTADSAPETGSKKQLQSTRVTPKIPSWSWSEENSRLRIEIHVPALTHAAIPLSTLDVEPRRVLLSVPSLYHLDIDLNALDADLTATFSKTGSSMQALTLKRKRDLDVDNAKAEWRVADKTIVLHA</sequence>
<comment type="similarity">
    <text evidence="1">Belongs to the PIH1 family.</text>
</comment>
<dbReference type="AlphaFoldDB" id="A0A0C9Z2V2"/>
<evidence type="ECO:0000256" key="1">
    <source>
        <dbReference type="ARBA" id="ARBA00008511"/>
    </source>
</evidence>
<dbReference type="Proteomes" id="UP000054018">
    <property type="component" value="Unassembled WGS sequence"/>
</dbReference>
<evidence type="ECO:0000313" key="4">
    <source>
        <dbReference type="EMBL" id="KIK23361.1"/>
    </source>
</evidence>
<evidence type="ECO:0000259" key="3">
    <source>
        <dbReference type="Pfam" id="PF08190"/>
    </source>
</evidence>